<dbReference type="GO" id="GO:0016094">
    <property type="term" value="P:polyprenol biosynthetic process"/>
    <property type="evidence" value="ECO:0007669"/>
    <property type="project" value="TreeGrafter"/>
</dbReference>
<dbReference type="GO" id="GO:0045547">
    <property type="term" value="F:ditrans,polycis-polyprenyl diphosphate synthase [(2E,6E)-farnesyl diphosphate specific] activity"/>
    <property type="evidence" value="ECO:0007669"/>
    <property type="project" value="TreeGrafter"/>
</dbReference>
<evidence type="ECO:0000313" key="2">
    <source>
        <dbReference type="EMBL" id="PIV31955.1"/>
    </source>
</evidence>
<reference evidence="3" key="1">
    <citation type="submission" date="2017-09" db="EMBL/GenBank/DDBJ databases">
        <title>Depth-based differentiation of microbial function through sediment-hosted aquifers and enrichment of novel symbionts in the deep terrestrial subsurface.</title>
        <authorList>
            <person name="Probst A.J."/>
            <person name="Ladd B."/>
            <person name="Jarett J.K."/>
            <person name="Geller-Mcgrath D.E."/>
            <person name="Sieber C.M.K."/>
            <person name="Emerson J.B."/>
            <person name="Anantharaman K."/>
            <person name="Thomas B.C."/>
            <person name="Malmstrom R."/>
            <person name="Stieglmeier M."/>
            <person name="Klingl A."/>
            <person name="Woyke T."/>
            <person name="Ryan C.M."/>
            <person name="Banfield J.F."/>
        </authorList>
    </citation>
    <scope>NUCLEOTIDE SEQUENCE [LARGE SCALE GENOMIC DNA]</scope>
</reference>
<accession>A0A2M7CQM7</accession>
<evidence type="ECO:0000256" key="1">
    <source>
        <dbReference type="ARBA" id="ARBA00022679"/>
    </source>
</evidence>
<evidence type="ECO:0000313" key="3">
    <source>
        <dbReference type="Proteomes" id="UP000230595"/>
    </source>
</evidence>
<dbReference type="PANTHER" id="PTHR10291:SF0">
    <property type="entry name" value="DEHYDRODOLICHYL DIPHOSPHATE SYNTHASE 2"/>
    <property type="match status" value="1"/>
</dbReference>
<dbReference type="EMBL" id="PEUH01000007">
    <property type="protein sequence ID" value="PIV31955.1"/>
    <property type="molecule type" value="Genomic_DNA"/>
</dbReference>
<proteinExistence type="predicted"/>
<dbReference type="InterPro" id="IPR001441">
    <property type="entry name" value="UPP_synth-like"/>
</dbReference>
<comment type="caution">
    <text evidence="2">The sequence shown here is derived from an EMBL/GenBank/DDBJ whole genome shotgun (WGS) entry which is preliminary data.</text>
</comment>
<gene>
    <name evidence="2" type="ORF">COS33_00465</name>
</gene>
<dbReference type="Gene3D" id="3.40.1180.10">
    <property type="entry name" value="Decaprenyl diphosphate synthase-like"/>
    <property type="match status" value="1"/>
</dbReference>
<dbReference type="SUPFAM" id="SSF64005">
    <property type="entry name" value="Undecaprenyl diphosphate synthase"/>
    <property type="match status" value="1"/>
</dbReference>
<protein>
    <recommendedName>
        <fullName evidence="4">Isoprenyl transferase</fullName>
    </recommendedName>
</protein>
<dbReference type="Pfam" id="PF01255">
    <property type="entry name" value="Prenyltransf"/>
    <property type="match status" value="1"/>
</dbReference>
<dbReference type="InterPro" id="IPR036424">
    <property type="entry name" value="UPP_synth-like_sf"/>
</dbReference>
<dbReference type="PANTHER" id="PTHR10291">
    <property type="entry name" value="DEHYDRODOLICHYL DIPHOSPHATE SYNTHASE FAMILY MEMBER"/>
    <property type="match status" value="1"/>
</dbReference>
<name>A0A2M7CQM7_9BACT</name>
<dbReference type="AlphaFoldDB" id="A0A2M7CQM7"/>
<dbReference type="Proteomes" id="UP000230595">
    <property type="component" value="Unassembled WGS sequence"/>
</dbReference>
<organism evidence="2 3">
    <name type="scientific">Candidatus Wolfebacteria bacterium CG02_land_8_20_14_3_00_37_12</name>
    <dbReference type="NCBI Taxonomy" id="1975066"/>
    <lineage>
        <taxon>Bacteria</taxon>
        <taxon>Candidatus Wolfeibacteriota</taxon>
    </lineage>
</organism>
<keyword evidence="1" id="KW-0808">Transferase</keyword>
<evidence type="ECO:0008006" key="4">
    <source>
        <dbReference type="Google" id="ProtNLM"/>
    </source>
</evidence>
<sequence>MSPKIKFLTGQVDETAVRFRLGPKIKIARSKNNFMSFLNHIVIIPDGNRRWAKKRRMPFFFGHREGAKTAEEIFKTAFNLKIPYVTFWGCSVNNVVKRPKLETVFLLKLFEQHFKNIIKDKEIHKNKVKINALGR</sequence>